<dbReference type="GO" id="GO:0009103">
    <property type="term" value="P:lipopolysaccharide biosynthetic process"/>
    <property type="evidence" value="ECO:0007669"/>
    <property type="project" value="TreeGrafter"/>
</dbReference>
<keyword evidence="1 2" id="KW-0808">Transferase</keyword>
<dbReference type="PANTHER" id="PTHR46401">
    <property type="entry name" value="GLYCOSYLTRANSFERASE WBBK-RELATED"/>
    <property type="match status" value="1"/>
</dbReference>
<organism evidence="2 3">
    <name type="scientific">Mycolicibacterium doricum</name>
    <dbReference type="NCBI Taxonomy" id="126673"/>
    <lineage>
        <taxon>Bacteria</taxon>
        <taxon>Bacillati</taxon>
        <taxon>Actinomycetota</taxon>
        <taxon>Actinomycetes</taxon>
        <taxon>Mycobacteriales</taxon>
        <taxon>Mycobacteriaceae</taxon>
        <taxon>Mycolicibacterium</taxon>
    </lineage>
</organism>
<proteinExistence type="predicted"/>
<sequence length="383" mass="40347">MAFSSDVSSQRVSRVPSFGVLSTYAPTPCGVAAFSGPFCEGLSELGADVGVVRIADGEPSTDPRVVGEVSGGQVQRCAELMNRYDVAFVQYQYGLYGGPAGGEVLDVLDELRVPSIVLAHTIPKDPTAEQQRVLEAIVAKANHVVVISDAAHSRLRTGYRVDSMKISSIPHGVTLPRGAGPKRAGRPTLLTWGLIGPGKGVERVIDVMPSLSDVPGRPQYLVVGQTDPRISAEEGEAYRRSCIERAQRLGVADSVRFDDCYRSQTALTAMARSAAAVVLPYDSTDQAASGVLAQAVASGRPVVATAFPHAVELLGTGAGIVVDHEDPAALTTALRRVLTQPRLAGALAGEGRRLAPTMAWSVVSATYLRLAQKVITGHPALVY</sequence>
<dbReference type="Pfam" id="PF13692">
    <property type="entry name" value="Glyco_trans_1_4"/>
    <property type="match status" value="1"/>
</dbReference>
<keyword evidence="3" id="KW-1185">Reference proteome</keyword>
<dbReference type="SUPFAM" id="SSF53756">
    <property type="entry name" value="UDP-Glycosyltransferase/glycogen phosphorylase"/>
    <property type="match status" value="1"/>
</dbReference>
<dbReference type="Proteomes" id="UP000193564">
    <property type="component" value="Unassembled WGS sequence"/>
</dbReference>
<reference evidence="2 3" key="1">
    <citation type="submission" date="2016-01" db="EMBL/GenBank/DDBJ databases">
        <title>The new phylogeny of the genus Mycobacterium.</title>
        <authorList>
            <person name="Tarcisio F."/>
            <person name="Conor M."/>
            <person name="Antonella G."/>
            <person name="Elisabetta G."/>
            <person name="Giulia F.S."/>
            <person name="Sara T."/>
            <person name="Anna F."/>
            <person name="Clotilde B."/>
            <person name="Roberto B."/>
            <person name="Veronica D.S."/>
            <person name="Fabio R."/>
            <person name="Monica P."/>
            <person name="Olivier J."/>
            <person name="Enrico T."/>
            <person name="Nicola S."/>
        </authorList>
    </citation>
    <scope>NUCLEOTIDE SEQUENCE [LARGE SCALE GENOMIC DNA]</scope>
    <source>
        <strain evidence="2 3">DSM 44339</strain>
    </source>
</reference>
<name>A0A1X1T0X3_9MYCO</name>
<protein>
    <submittedName>
        <fullName evidence="2">Glycosyl transferase family 1</fullName>
    </submittedName>
</protein>
<evidence type="ECO:0000313" key="3">
    <source>
        <dbReference type="Proteomes" id="UP000193564"/>
    </source>
</evidence>
<dbReference type="STRING" id="126673.AWC01_14870"/>
<dbReference type="GO" id="GO:0016757">
    <property type="term" value="F:glycosyltransferase activity"/>
    <property type="evidence" value="ECO:0007669"/>
    <property type="project" value="TreeGrafter"/>
</dbReference>
<gene>
    <name evidence="2" type="ORF">AWC01_14870</name>
</gene>
<dbReference type="AlphaFoldDB" id="A0A1X1T0X3"/>
<dbReference type="PANTHER" id="PTHR46401:SF2">
    <property type="entry name" value="GLYCOSYLTRANSFERASE WBBK-RELATED"/>
    <property type="match status" value="1"/>
</dbReference>
<comment type="caution">
    <text evidence="2">The sequence shown here is derived from an EMBL/GenBank/DDBJ whole genome shotgun (WGS) entry which is preliminary data.</text>
</comment>
<dbReference type="RefSeq" id="WP_085192126.1">
    <property type="nucleotide sequence ID" value="NZ_AP022605.1"/>
</dbReference>
<dbReference type="Gene3D" id="3.40.50.2000">
    <property type="entry name" value="Glycogen Phosphorylase B"/>
    <property type="match status" value="2"/>
</dbReference>
<evidence type="ECO:0000313" key="2">
    <source>
        <dbReference type="EMBL" id="ORV37929.1"/>
    </source>
</evidence>
<evidence type="ECO:0000256" key="1">
    <source>
        <dbReference type="ARBA" id="ARBA00022679"/>
    </source>
</evidence>
<dbReference type="EMBL" id="LQOS01000043">
    <property type="protein sequence ID" value="ORV37929.1"/>
    <property type="molecule type" value="Genomic_DNA"/>
</dbReference>
<accession>A0A1X1T0X3</accession>
<dbReference type="OrthoDB" id="9765330at2"/>